<dbReference type="RefSeq" id="WP_338448935.1">
    <property type="nucleotide sequence ID" value="NZ_CP137640.1"/>
</dbReference>
<evidence type="ECO:0000256" key="2">
    <source>
        <dbReference type="ARBA" id="ARBA00022801"/>
    </source>
</evidence>
<gene>
    <name evidence="5" type="ORF">R4Z09_22360</name>
</gene>
<keyword evidence="1" id="KW-0547">Nucleotide-binding</keyword>
<evidence type="ECO:0000259" key="4">
    <source>
        <dbReference type="SMART" id="SM00797"/>
    </source>
</evidence>
<dbReference type="NCBIfam" id="TIGR00724">
    <property type="entry name" value="urea_amlyse_rel"/>
    <property type="match status" value="1"/>
</dbReference>
<dbReference type="PANTHER" id="PTHR43309:SF5">
    <property type="entry name" value="5-OXOPROLINASE SUBUNIT C"/>
    <property type="match status" value="1"/>
</dbReference>
<dbReference type="InterPro" id="IPR003778">
    <property type="entry name" value="CT_A_B"/>
</dbReference>
<dbReference type="PANTHER" id="PTHR43309">
    <property type="entry name" value="5-OXOPROLINASE SUBUNIT C"/>
    <property type="match status" value="1"/>
</dbReference>
<dbReference type="EMBL" id="CP137640">
    <property type="protein sequence ID" value="WVX80004.1"/>
    <property type="molecule type" value="Genomic_DNA"/>
</dbReference>
<feature type="domain" description="Carboxyltransferase" evidence="4">
    <location>
        <begin position="23"/>
        <end position="320"/>
    </location>
</feature>
<dbReference type="SMART" id="SM00797">
    <property type="entry name" value="AHS2"/>
    <property type="match status" value="1"/>
</dbReference>
<evidence type="ECO:0000256" key="1">
    <source>
        <dbReference type="ARBA" id="ARBA00022741"/>
    </source>
</evidence>
<keyword evidence="3" id="KW-0067">ATP-binding</keyword>
<dbReference type="InterPro" id="IPR029000">
    <property type="entry name" value="Cyclophilin-like_dom_sf"/>
</dbReference>
<evidence type="ECO:0000313" key="5">
    <source>
        <dbReference type="EMBL" id="WVX80004.1"/>
    </source>
</evidence>
<protein>
    <submittedName>
        <fullName evidence="5">Biotin-dependent carboxyltransferase family protein</fullName>
    </submittedName>
</protein>
<reference evidence="5 6" key="1">
    <citation type="submission" date="2023-10" db="EMBL/GenBank/DDBJ databases">
        <title>Niallia locisalis sp.nov. isolated from a salt pond sample.</title>
        <authorList>
            <person name="Li X.-J."/>
            <person name="Dong L."/>
        </authorList>
    </citation>
    <scope>NUCLEOTIDE SEQUENCE [LARGE SCALE GENOMIC DNA]</scope>
    <source>
        <strain evidence="5 6">DSM 29761</strain>
    </source>
</reference>
<dbReference type="InterPro" id="IPR052708">
    <property type="entry name" value="PxpC"/>
</dbReference>
<dbReference type="Proteomes" id="UP001357223">
    <property type="component" value="Chromosome"/>
</dbReference>
<evidence type="ECO:0000313" key="6">
    <source>
        <dbReference type="Proteomes" id="UP001357223"/>
    </source>
</evidence>
<dbReference type="Gene3D" id="2.40.100.10">
    <property type="entry name" value="Cyclophilin-like"/>
    <property type="match status" value="1"/>
</dbReference>
<proteinExistence type="predicted"/>
<name>A0ABZ2C8L6_9BACI</name>
<dbReference type="Pfam" id="PF02626">
    <property type="entry name" value="CT_A_B"/>
    <property type="match status" value="1"/>
</dbReference>
<organism evidence="5 6">
    <name type="scientific">Niallia oryzisoli</name>
    <dbReference type="NCBI Taxonomy" id="1737571"/>
    <lineage>
        <taxon>Bacteria</taxon>
        <taxon>Bacillati</taxon>
        <taxon>Bacillota</taxon>
        <taxon>Bacilli</taxon>
        <taxon>Bacillales</taxon>
        <taxon>Bacillaceae</taxon>
        <taxon>Niallia</taxon>
    </lineage>
</organism>
<dbReference type="SUPFAM" id="SSF50891">
    <property type="entry name" value="Cyclophilin-like"/>
    <property type="match status" value="1"/>
</dbReference>
<accession>A0ABZ2C8L6</accession>
<evidence type="ECO:0000256" key="3">
    <source>
        <dbReference type="ARBA" id="ARBA00022840"/>
    </source>
</evidence>
<keyword evidence="6" id="KW-1185">Reference proteome</keyword>
<sequence length="331" mass="37007">MITITKPGLLSTIQDLGRFGYQKYGVITSGAMDSLSHRLANLLVGNEENKPTIEMTFLGPNVQFQEDALIAICGGDLSPTIQDRPVPMWRPVLVKKGAVLKFGYAKTGTRSYLAVAGGFSIPSIMNSTSTYLRANLGGFHGRALQAGDKIAFAEKSHQSSKLIKKLINMDRNLPFVEMNWSISSELIPKLEKNPVFRVMKGRQYQLFTKESQEWLWTEPFQISPQSDRMGYRLKGPMLRLEKAIEMLSEAVTFGTIQVPADGNPIILMADRQTTGGYPKIGEIASVDLPLLAQVKPNDTIHFTNITPEEAQLLYLEREKKIKQLKYGIYHL</sequence>
<keyword evidence="2" id="KW-0378">Hydrolase</keyword>